<dbReference type="Proteomes" id="UP001221757">
    <property type="component" value="Unassembled WGS sequence"/>
</dbReference>
<evidence type="ECO:0000313" key="1">
    <source>
        <dbReference type="EMBL" id="KAJ7638162.1"/>
    </source>
</evidence>
<dbReference type="CDD" id="cd00303">
    <property type="entry name" value="retropepsin_like"/>
    <property type="match status" value="1"/>
</dbReference>
<reference evidence="1" key="1">
    <citation type="submission" date="2023-03" db="EMBL/GenBank/DDBJ databases">
        <title>Massive genome expansion in bonnet fungi (Mycena s.s.) driven by repeated elements and novel gene families across ecological guilds.</title>
        <authorList>
            <consortium name="Lawrence Berkeley National Laboratory"/>
            <person name="Harder C.B."/>
            <person name="Miyauchi S."/>
            <person name="Viragh M."/>
            <person name="Kuo A."/>
            <person name="Thoen E."/>
            <person name="Andreopoulos B."/>
            <person name="Lu D."/>
            <person name="Skrede I."/>
            <person name="Drula E."/>
            <person name="Henrissat B."/>
            <person name="Morin E."/>
            <person name="Kohler A."/>
            <person name="Barry K."/>
            <person name="LaButti K."/>
            <person name="Morin E."/>
            <person name="Salamov A."/>
            <person name="Lipzen A."/>
            <person name="Mereny Z."/>
            <person name="Hegedus B."/>
            <person name="Baldrian P."/>
            <person name="Stursova M."/>
            <person name="Weitz H."/>
            <person name="Taylor A."/>
            <person name="Grigoriev I.V."/>
            <person name="Nagy L.G."/>
            <person name="Martin F."/>
            <person name="Kauserud H."/>
        </authorList>
    </citation>
    <scope>NUCLEOTIDE SEQUENCE</scope>
    <source>
        <strain evidence="1">CBHHK067</strain>
    </source>
</reference>
<dbReference type="EMBL" id="JARKIE010000441">
    <property type="protein sequence ID" value="KAJ7638162.1"/>
    <property type="molecule type" value="Genomic_DNA"/>
</dbReference>
<evidence type="ECO:0000313" key="2">
    <source>
        <dbReference type="Proteomes" id="UP001221757"/>
    </source>
</evidence>
<comment type="caution">
    <text evidence="1">The sequence shown here is derived from an EMBL/GenBank/DDBJ whole genome shotgun (WGS) entry which is preliminary data.</text>
</comment>
<proteinExistence type="predicted"/>
<name>A0AAD7FUD3_MYCRO</name>
<accession>A0AAD7FUD3</accession>
<gene>
    <name evidence="1" type="ORF">B0H17DRAFT_960785</name>
</gene>
<sequence length="134" mass="14688">MRERLQDAYRVLRGWAHPRHRTEATTALIQHLLATYPPEALDALENLRKAPQFIRSAQSVRHLRSEAKSKNFTAGHRAGLSTVAGLLDSGATNGFINAKLVEENGLEMEPLPLAVPVYNADGTANKGGRITHVV</sequence>
<organism evidence="1 2">
    <name type="scientific">Mycena rosella</name>
    <name type="common">Pink bonnet</name>
    <name type="synonym">Agaricus rosellus</name>
    <dbReference type="NCBI Taxonomy" id="1033263"/>
    <lineage>
        <taxon>Eukaryota</taxon>
        <taxon>Fungi</taxon>
        <taxon>Dikarya</taxon>
        <taxon>Basidiomycota</taxon>
        <taxon>Agaricomycotina</taxon>
        <taxon>Agaricomycetes</taxon>
        <taxon>Agaricomycetidae</taxon>
        <taxon>Agaricales</taxon>
        <taxon>Marasmiineae</taxon>
        <taxon>Mycenaceae</taxon>
        <taxon>Mycena</taxon>
    </lineage>
</organism>
<keyword evidence="2" id="KW-1185">Reference proteome</keyword>
<protein>
    <submittedName>
        <fullName evidence="1">Uncharacterized protein</fullName>
    </submittedName>
</protein>
<dbReference type="AlphaFoldDB" id="A0AAD7FUD3"/>